<evidence type="ECO:0000313" key="1">
    <source>
        <dbReference type="EMBL" id="KAE8366943.1"/>
    </source>
</evidence>
<dbReference type="AlphaFoldDB" id="A0A5N7ABC0"/>
<proteinExistence type="predicted"/>
<dbReference type="EMBL" id="ML737605">
    <property type="protein sequence ID" value="KAE8366943.1"/>
    <property type="molecule type" value="Genomic_DNA"/>
</dbReference>
<name>A0A5N7ABC0_9EURO</name>
<evidence type="ECO:0000313" key="2">
    <source>
        <dbReference type="Proteomes" id="UP000326268"/>
    </source>
</evidence>
<keyword evidence="2" id="KW-1185">Reference proteome</keyword>
<dbReference type="Proteomes" id="UP000326268">
    <property type="component" value="Unassembled WGS sequence"/>
</dbReference>
<gene>
    <name evidence="1" type="ORF">BDV27DRAFT_155450</name>
</gene>
<accession>A0A5N7ABC0</accession>
<organism evidence="1 2">
    <name type="scientific">Aspergillus caelatus</name>
    <dbReference type="NCBI Taxonomy" id="61420"/>
    <lineage>
        <taxon>Eukaryota</taxon>
        <taxon>Fungi</taxon>
        <taxon>Dikarya</taxon>
        <taxon>Ascomycota</taxon>
        <taxon>Pezizomycotina</taxon>
        <taxon>Eurotiomycetes</taxon>
        <taxon>Eurotiomycetidae</taxon>
        <taxon>Eurotiales</taxon>
        <taxon>Aspergillaceae</taxon>
        <taxon>Aspergillus</taxon>
        <taxon>Aspergillus subgen. Circumdati</taxon>
    </lineage>
</organism>
<sequence length="240" mass="28374">MAAFHKLKSDTRRLSRSIRRVHMRLLWKNKLAQIEQAFQMLKGYAKTLADTSREFKVALKDWQFNSKTWELDFVKKYKIVKQAEILKLTQWCNKRMQRNWRGTLTMTMHIRACLARLIRSTQDNTGLPRKAPFLVNSKLAIMCAQPKHCYIRYRKTSLMKPRSIVLELRNVRPSTNMSRRPVASDDHRSSGYWENPRHSRNCLAFDFPLLKIQLPIPLKILNGWAESRPLLVKRLLALRS</sequence>
<protein>
    <submittedName>
        <fullName evidence="1">Uncharacterized protein</fullName>
    </submittedName>
</protein>
<dbReference type="RefSeq" id="XP_031930024.1">
    <property type="nucleotide sequence ID" value="XM_032072142.1"/>
</dbReference>
<reference evidence="1 2" key="1">
    <citation type="submission" date="2019-04" db="EMBL/GenBank/DDBJ databases">
        <title>Friends and foes A comparative genomics studyof 23 Aspergillus species from section Flavi.</title>
        <authorList>
            <consortium name="DOE Joint Genome Institute"/>
            <person name="Kjaerbolling I."/>
            <person name="Vesth T."/>
            <person name="Frisvad J.C."/>
            <person name="Nybo J.L."/>
            <person name="Theobald S."/>
            <person name="Kildgaard S."/>
            <person name="Isbrandt T."/>
            <person name="Kuo A."/>
            <person name="Sato A."/>
            <person name="Lyhne E.K."/>
            <person name="Kogle M.E."/>
            <person name="Wiebenga A."/>
            <person name="Kun R.S."/>
            <person name="Lubbers R.J."/>
            <person name="Makela M.R."/>
            <person name="Barry K."/>
            <person name="Chovatia M."/>
            <person name="Clum A."/>
            <person name="Daum C."/>
            <person name="Haridas S."/>
            <person name="He G."/>
            <person name="LaButti K."/>
            <person name="Lipzen A."/>
            <person name="Mondo S."/>
            <person name="Riley R."/>
            <person name="Salamov A."/>
            <person name="Simmons B.A."/>
            <person name="Magnuson J.K."/>
            <person name="Henrissat B."/>
            <person name="Mortensen U.H."/>
            <person name="Larsen T.O."/>
            <person name="Devries R.P."/>
            <person name="Grigoriev I.V."/>
            <person name="Machida M."/>
            <person name="Baker S.E."/>
            <person name="Andersen M.R."/>
        </authorList>
    </citation>
    <scope>NUCLEOTIDE SEQUENCE [LARGE SCALE GENOMIC DNA]</scope>
    <source>
        <strain evidence="1 2">CBS 763.97</strain>
    </source>
</reference>
<dbReference type="GeneID" id="43656588"/>